<dbReference type="PANTHER" id="PTHR17985">
    <property type="entry name" value="SER/THR-RICH PROTEIN T10 IN DGCR REGION"/>
    <property type="match status" value="1"/>
</dbReference>
<sequence length="278" mass="30454">MYADRRLLSWQPFPGSDESAKLTAMCLIAFDHRPGGACPLRLVANRDEFHGRPAAPLAAWEDAPDIIGGRDLAAGGTWLAVHRRGRFAAVTNVRDPRLEVPDEAPSRGALVRAALECETLSRWLAELADGEARRYAGFNLLAGDGEHLWHLHRGNDGIRLQAVPPGRHGLSNASLDTPWPKLVAARQALSPAARWPQQALAAMADPRPADDAQLPDTGVGLDLERRLSAAFILGQEYGTRAMSWLTWHADGRVEIGERRFGPEGVPWGERRKNLDVRG</sequence>
<dbReference type="Pfam" id="PF05742">
    <property type="entry name" value="TANGO2"/>
    <property type="match status" value="1"/>
</dbReference>
<comment type="caution">
    <text evidence="1">The sequence shown here is derived from an EMBL/GenBank/DDBJ whole genome shotgun (WGS) entry which is preliminary data.</text>
</comment>
<dbReference type="EMBL" id="JACHXP010000003">
    <property type="protein sequence ID" value="MBB3189645.1"/>
    <property type="molecule type" value="Genomic_DNA"/>
</dbReference>
<organism evidence="1 2">
    <name type="scientific">Halomonas cerina</name>
    <dbReference type="NCBI Taxonomy" id="447424"/>
    <lineage>
        <taxon>Bacteria</taxon>
        <taxon>Pseudomonadati</taxon>
        <taxon>Pseudomonadota</taxon>
        <taxon>Gammaproteobacteria</taxon>
        <taxon>Oceanospirillales</taxon>
        <taxon>Halomonadaceae</taxon>
        <taxon>Halomonas</taxon>
    </lineage>
</organism>
<gene>
    <name evidence="1" type="ORF">FHR94_000869</name>
</gene>
<evidence type="ECO:0000313" key="2">
    <source>
        <dbReference type="Proteomes" id="UP000547614"/>
    </source>
</evidence>
<dbReference type="Proteomes" id="UP000547614">
    <property type="component" value="Unassembled WGS sequence"/>
</dbReference>
<dbReference type="AlphaFoldDB" id="A0A839V766"/>
<proteinExistence type="predicted"/>
<evidence type="ECO:0000313" key="1">
    <source>
        <dbReference type="EMBL" id="MBB3189645.1"/>
    </source>
</evidence>
<dbReference type="PANTHER" id="PTHR17985:SF8">
    <property type="entry name" value="TRANSPORT AND GOLGI ORGANIZATION PROTEIN 2 HOMOLOG"/>
    <property type="match status" value="1"/>
</dbReference>
<reference evidence="1 2" key="1">
    <citation type="submission" date="2020-08" db="EMBL/GenBank/DDBJ databases">
        <title>Genomic Encyclopedia of Type Strains, Phase III (KMG-III): the genomes of soil and plant-associated and newly described type strains.</title>
        <authorList>
            <person name="Whitman W."/>
        </authorList>
    </citation>
    <scope>NUCLEOTIDE SEQUENCE [LARGE SCALE GENOMIC DNA]</scope>
    <source>
        <strain evidence="1 2">CECT 7282</strain>
    </source>
</reference>
<keyword evidence="2" id="KW-1185">Reference proteome</keyword>
<protein>
    <submittedName>
        <fullName evidence="1">Uncharacterized protein with NRDE domain</fullName>
    </submittedName>
</protein>
<name>A0A839V766_9GAMM</name>
<accession>A0A839V766</accession>
<dbReference type="InterPro" id="IPR008551">
    <property type="entry name" value="TANGO2"/>
</dbReference>